<feature type="domain" description="CYRIA/CYRIB Rac1 binding" evidence="6">
    <location>
        <begin position="41"/>
        <end position="129"/>
    </location>
</feature>
<feature type="domain" description="CYRIA/CYRIB Rac1 binding" evidence="6">
    <location>
        <begin position="160"/>
        <end position="375"/>
    </location>
</feature>
<reference evidence="7 8" key="1">
    <citation type="journal article" date="2013" name="Curr. Biol.">
        <title>The Genome of the Foraminiferan Reticulomyxa filosa.</title>
        <authorList>
            <person name="Glockner G."/>
            <person name="Hulsmann N."/>
            <person name="Schleicher M."/>
            <person name="Noegel A.A."/>
            <person name="Eichinger L."/>
            <person name="Gallinger C."/>
            <person name="Pawlowski J."/>
            <person name="Sierra R."/>
            <person name="Euteneuer U."/>
            <person name="Pillet L."/>
            <person name="Moustafa A."/>
            <person name="Platzer M."/>
            <person name="Groth M."/>
            <person name="Szafranski K."/>
            <person name="Schliwa M."/>
        </authorList>
    </citation>
    <scope>NUCLEOTIDE SEQUENCE [LARGE SCALE GENOMIC DNA]</scope>
</reference>
<feature type="transmembrane region" description="Helical" evidence="5">
    <location>
        <begin position="287"/>
        <end position="308"/>
    </location>
</feature>
<dbReference type="OrthoDB" id="60973at2759"/>
<evidence type="ECO:0000256" key="5">
    <source>
        <dbReference type="SAM" id="Phobius"/>
    </source>
</evidence>
<keyword evidence="8" id="KW-1185">Reference proteome</keyword>
<comment type="caution">
    <text evidence="7">The sequence shown here is derived from an EMBL/GenBank/DDBJ whole genome shotgun (WGS) entry which is preliminary data.</text>
</comment>
<keyword evidence="4" id="KW-0449">Lipoprotein</keyword>
<evidence type="ECO:0000256" key="4">
    <source>
        <dbReference type="ARBA" id="ARBA00023288"/>
    </source>
</evidence>
<evidence type="ECO:0000256" key="3">
    <source>
        <dbReference type="ARBA" id="ARBA00023136"/>
    </source>
</evidence>
<keyword evidence="5" id="KW-1133">Transmembrane helix</keyword>
<dbReference type="EMBL" id="ASPP01018042">
    <property type="protein sequence ID" value="ETO16615.1"/>
    <property type="molecule type" value="Genomic_DNA"/>
</dbReference>
<evidence type="ECO:0000259" key="6">
    <source>
        <dbReference type="Pfam" id="PF07159"/>
    </source>
</evidence>
<dbReference type="PANTHER" id="PTHR12422">
    <property type="entry name" value="GH09096P"/>
    <property type="match status" value="1"/>
</dbReference>
<evidence type="ECO:0000313" key="8">
    <source>
        <dbReference type="Proteomes" id="UP000023152"/>
    </source>
</evidence>
<evidence type="ECO:0000256" key="2">
    <source>
        <dbReference type="ARBA" id="ARBA00005778"/>
    </source>
</evidence>
<dbReference type="InterPro" id="IPR039789">
    <property type="entry name" value="CYRI"/>
</dbReference>
<proteinExistence type="inferred from homology"/>
<comment type="subcellular location">
    <subcellularLocation>
        <location evidence="1">Membrane</location>
        <topology evidence="1">Lipid-anchor</topology>
    </subcellularLocation>
</comment>
<organism evidence="7 8">
    <name type="scientific">Reticulomyxa filosa</name>
    <dbReference type="NCBI Taxonomy" id="46433"/>
    <lineage>
        <taxon>Eukaryota</taxon>
        <taxon>Sar</taxon>
        <taxon>Rhizaria</taxon>
        <taxon>Retaria</taxon>
        <taxon>Foraminifera</taxon>
        <taxon>Monothalamids</taxon>
        <taxon>Reticulomyxidae</taxon>
        <taxon>Reticulomyxa</taxon>
    </lineage>
</organism>
<accession>X6MU15</accession>
<dbReference type="InterPro" id="IPR009828">
    <property type="entry name" value="CYRIA/CYRIB_Rac1-bd"/>
</dbReference>
<name>X6MU15_RETFI</name>
<dbReference type="AlphaFoldDB" id="X6MU15"/>
<dbReference type="Proteomes" id="UP000023152">
    <property type="component" value="Unassembled WGS sequence"/>
</dbReference>
<protein>
    <recommendedName>
        <fullName evidence="6">CYRIA/CYRIB Rac1 binding domain-containing protein</fullName>
    </recommendedName>
</protein>
<dbReference type="Pfam" id="PF07159">
    <property type="entry name" value="CYRIA-B_Rac1-bd"/>
    <property type="match status" value="2"/>
</dbReference>
<dbReference type="OMA" id="YAGAGQE"/>
<gene>
    <name evidence="7" type="ORF">RFI_20729</name>
</gene>
<dbReference type="GO" id="GO:0016020">
    <property type="term" value="C:membrane"/>
    <property type="evidence" value="ECO:0007669"/>
    <property type="project" value="UniProtKB-SubCell"/>
</dbReference>
<evidence type="ECO:0000256" key="1">
    <source>
        <dbReference type="ARBA" id="ARBA00004635"/>
    </source>
</evidence>
<comment type="similarity">
    <text evidence="2">Belongs to the CYRI family.</text>
</comment>
<keyword evidence="5" id="KW-0812">Transmembrane</keyword>
<dbReference type="GO" id="GO:0031267">
    <property type="term" value="F:small GTPase binding"/>
    <property type="evidence" value="ECO:0007669"/>
    <property type="project" value="InterPro"/>
</dbReference>
<keyword evidence="3 5" id="KW-0472">Membrane</keyword>
<sequence length="380" mass="42999">MGALISIFNSNELKDFELLWTTQIAVPENVSEKNLCVKDIDVFEEGQALLEKCLKVKKSLEEYKGSKDVIKEAMSTKQGTDENKEATRRAMESVSLNAASCAEWYDCAVEVGNFLKDKLFPALCKRGSKVADKKEGTTKETDSKIEEKKEDTERTEISEMNILTHQALSKQICELLNFLLTFDQLKMLQSQAQNDFSFYKRTLTKCDSDGSLSDIRLPVNAEKAGFISMYLAQAIPMMKEVANIIKLDRNAEFSLEVLSTICNACVDLLKANKFGGNSYHTVILKAMVASFVLSLFCFVCRHIFLFFLSFRMYDHANAIGAFQRRSLTKASIVVSMVCTEYTQIYQNKEFATELSNTIKYSCLHVNDEQTPQSIRRMLGL</sequence>
<evidence type="ECO:0000313" key="7">
    <source>
        <dbReference type="EMBL" id="ETO16615.1"/>
    </source>
</evidence>
<dbReference type="GO" id="GO:0030833">
    <property type="term" value="P:regulation of actin filament polymerization"/>
    <property type="evidence" value="ECO:0007669"/>
    <property type="project" value="InterPro"/>
</dbReference>